<gene>
    <name evidence="2" type="ORF">METZ01_LOCUS223781</name>
</gene>
<sequence>MWEVELKPEIKKDLRDPKKYANGMNMTYNGITITMVGVLMMMILYFIRPEHVLHPFWIQVLGLLVAGYGEI</sequence>
<keyword evidence="1" id="KW-1133">Transmembrane helix</keyword>
<organism evidence="2">
    <name type="scientific">marine metagenome</name>
    <dbReference type="NCBI Taxonomy" id="408172"/>
    <lineage>
        <taxon>unclassified sequences</taxon>
        <taxon>metagenomes</taxon>
        <taxon>ecological metagenomes</taxon>
    </lineage>
</organism>
<reference evidence="2" key="1">
    <citation type="submission" date="2018-05" db="EMBL/GenBank/DDBJ databases">
        <authorList>
            <person name="Lanie J.A."/>
            <person name="Ng W.-L."/>
            <person name="Kazmierczak K.M."/>
            <person name="Andrzejewski T.M."/>
            <person name="Davidsen T.M."/>
            <person name="Wayne K.J."/>
            <person name="Tettelin H."/>
            <person name="Glass J.I."/>
            <person name="Rusch D."/>
            <person name="Podicherti R."/>
            <person name="Tsui H.-C.T."/>
            <person name="Winkler M.E."/>
        </authorList>
    </citation>
    <scope>NUCLEOTIDE SEQUENCE</scope>
</reference>
<dbReference type="EMBL" id="UINC01053875">
    <property type="protein sequence ID" value="SVB70927.1"/>
    <property type="molecule type" value="Genomic_DNA"/>
</dbReference>
<keyword evidence="1" id="KW-0472">Membrane</keyword>
<feature type="transmembrane region" description="Helical" evidence="1">
    <location>
        <begin position="28"/>
        <end position="47"/>
    </location>
</feature>
<proteinExistence type="predicted"/>
<evidence type="ECO:0000256" key="1">
    <source>
        <dbReference type="SAM" id="Phobius"/>
    </source>
</evidence>
<accession>A0A382G8P0</accession>
<evidence type="ECO:0000313" key="2">
    <source>
        <dbReference type="EMBL" id="SVB70927.1"/>
    </source>
</evidence>
<feature type="non-terminal residue" evidence="2">
    <location>
        <position position="1"/>
    </location>
</feature>
<protein>
    <submittedName>
        <fullName evidence="2">Uncharacterized protein</fullName>
    </submittedName>
</protein>
<keyword evidence="1" id="KW-0812">Transmembrane</keyword>
<dbReference type="AlphaFoldDB" id="A0A382G8P0"/>
<feature type="non-terminal residue" evidence="2">
    <location>
        <position position="71"/>
    </location>
</feature>
<name>A0A382G8P0_9ZZZZ</name>